<comment type="caution">
    <text evidence="3">The sequence shown here is derived from an EMBL/GenBank/DDBJ whole genome shotgun (WGS) entry which is preliminary data.</text>
</comment>
<organism evidence="3 4">
    <name type="scientific">Shewanella schlegeliana</name>
    <dbReference type="NCBI Taxonomy" id="190308"/>
    <lineage>
        <taxon>Bacteria</taxon>
        <taxon>Pseudomonadati</taxon>
        <taxon>Pseudomonadota</taxon>
        <taxon>Gammaproteobacteria</taxon>
        <taxon>Alteromonadales</taxon>
        <taxon>Shewanellaceae</taxon>
        <taxon>Shewanella</taxon>
    </lineage>
</organism>
<evidence type="ECO:0000256" key="1">
    <source>
        <dbReference type="ARBA" id="ARBA00022729"/>
    </source>
</evidence>
<dbReference type="Gene3D" id="3.30.1450.10">
    <property type="match status" value="1"/>
</dbReference>
<dbReference type="RefSeq" id="WP_202721717.1">
    <property type="nucleotide sequence ID" value="NZ_BPEX01000023.1"/>
</dbReference>
<keyword evidence="2" id="KW-0812">Transmembrane</keyword>
<evidence type="ECO:0000313" key="3">
    <source>
        <dbReference type="EMBL" id="MBL4913447.1"/>
    </source>
</evidence>
<accession>A0ABS1SY44</accession>
<protein>
    <submittedName>
        <fullName evidence="3">DUF3192 domain-containing protein</fullName>
    </submittedName>
</protein>
<proteinExistence type="predicted"/>
<keyword evidence="2" id="KW-0472">Membrane</keyword>
<keyword evidence="4" id="KW-1185">Reference proteome</keyword>
<sequence length="130" mass="14301">MLIQEVKVKTKLLGLAFFGIASLGLTGCVVNLGDGESGWDSNAAWEKTQENNRNNLSKISLGMSKDQVTTLMGTADFNEAYIQQDKEVYVLFYRTQRTHGDGKTTKDECTPVVISNNAVVGWGEMAYSKI</sequence>
<keyword evidence="1" id="KW-0732">Signal</keyword>
<dbReference type="InterPro" id="IPR021534">
    <property type="entry name" value="DUF3192"/>
</dbReference>
<dbReference type="PROSITE" id="PS51257">
    <property type="entry name" value="PROKAR_LIPOPROTEIN"/>
    <property type="match status" value="1"/>
</dbReference>
<evidence type="ECO:0000313" key="4">
    <source>
        <dbReference type="Proteomes" id="UP000604898"/>
    </source>
</evidence>
<gene>
    <name evidence="3" type="ORF">JMA39_09865</name>
</gene>
<dbReference type="Proteomes" id="UP000604898">
    <property type="component" value="Unassembled WGS sequence"/>
</dbReference>
<feature type="transmembrane region" description="Helical" evidence="2">
    <location>
        <begin position="12"/>
        <end position="32"/>
    </location>
</feature>
<reference evidence="3 4" key="1">
    <citation type="submission" date="2021-01" db="EMBL/GenBank/DDBJ databases">
        <title>Genome sequence of Shewanella schlegeliana JCM 11561.</title>
        <authorList>
            <person name="Zhang H."/>
            <person name="Li C."/>
        </authorList>
    </citation>
    <scope>NUCLEOTIDE SEQUENCE [LARGE SCALE GENOMIC DNA]</scope>
    <source>
        <strain evidence="3 4">JCM 11561</strain>
    </source>
</reference>
<keyword evidence="2" id="KW-1133">Transmembrane helix</keyword>
<evidence type="ECO:0000256" key="2">
    <source>
        <dbReference type="SAM" id="Phobius"/>
    </source>
</evidence>
<dbReference type="InterPro" id="IPR037873">
    <property type="entry name" value="BamE-like"/>
</dbReference>
<name>A0ABS1SY44_9GAMM</name>
<dbReference type="EMBL" id="JAESVD010000005">
    <property type="protein sequence ID" value="MBL4913447.1"/>
    <property type="molecule type" value="Genomic_DNA"/>
</dbReference>
<dbReference type="Pfam" id="PF11399">
    <property type="entry name" value="DUF3192"/>
    <property type="match status" value="1"/>
</dbReference>